<keyword evidence="2" id="KW-1185">Reference proteome</keyword>
<proteinExistence type="predicted"/>
<sequence length="100" mass="11232">MNPQSPTLHTGPFEISASRAYINSIVTQTVDSFHSIAHPQASVLVLHGYLRSEVYTSCRNQFSRAQFQQSLKKLNLAWAEFLAKIVDIGALDTNNPEEQR</sequence>
<dbReference type="InterPro" id="IPR029035">
    <property type="entry name" value="DHS-like_NAD/FAD-binding_dom"/>
</dbReference>
<evidence type="ECO:0000313" key="2">
    <source>
        <dbReference type="Proteomes" id="UP000308092"/>
    </source>
</evidence>
<dbReference type="Gene3D" id="3.40.50.1220">
    <property type="entry name" value="TPP-binding domain"/>
    <property type="match status" value="1"/>
</dbReference>
<organism evidence="1 2">
    <name type="scientific">Aspergillus tanneri</name>
    <dbReference type="NCBI Taxonomy" id="1220188"/>
    <lineage>
        <taxon>Eukaryota</taxon>
        <taxon>Fungi</taxon>
        <taxon>Dikarya</taxon>
        <taxon>Ascomycota</taxon>
        <taxon>Pezizomycotina</taxon>
        <taxon>Eurotiomycetes</taxon>
        <taxon>Eurotiomycetidae</taxon>
        <taxon>Eurotiales</taxon>
        <taxon>Aspergillaceae</taxon>
        <taxon>Aspergillus</taxon>
        <taxon>Aspergillus subgen. Circumdati</taxon>
    </lineage>
</organism>
<dbReference type="SUPFAM" id="SSF52467">
    <property type="entry name" value="DHS-like NAD/FAD-binding domain"/>
    <property type="match status" value="1"/>
</dbReference>
<reference evidence="1 2" key="1">
    <citation type="submission" date="2019-03" db="EMBL/GenBank/DDBJ databases">
        <title>The genome sequence of a newly discovered highly antifungal drug resistant Aspergillus species, Aspergillus tanneri NIH 1004.</title>
        <authorList>
            <person name="Mounaud S."/>
            <person name="Singh I."/>
            <person name="Joardar V."/>
            <person name="Pakala S."/>
            <person name="Pakala S."/>
            <person name="Venepally P."/>
            <person name="Hoover J."/>
            <person name="Nierman W."/>
            <person name="Chung J."/>
            <person name="Losada L."/>
        </authorList>
    </citation>
    <scope>NUCLEOTIDE SEQUENCE [LARGE SCALE GENOMIC DNA]</scope>
    <source>
        <strain evidence="1 2">NIH1004</strain>
    </source>
</reference>
<name>A0A4S3JBY5_9EURO</name>
<comment type="caution">
    <text evidence="1">The sequence shown here is derived from an EMBL/GenBank/DDBJ whole genome shotgun (WGS) entry which is preliminary data.</text>
</comment>
<dbReference type="Proteomes" id="UP000308092">
    <property type="component" value="Unassembled WGS sequence"/>
</dbReference>
<accession>A0A4S3JBY5</accession>
<gene>
    <name evidence="1" type="ORF">EYZ11_007844</name>
</gene>
<dbReference type="STRING" id="1220188.A0A4S3JBY5"/>
<evidence type="ECO:0000313" key="1">
    <source>
        <dbReference type="EMBL" id="THC92673.1"/>
    </source>
</evidence>
<dbReference type="EMBL" id="SOSA01000316">
    <property type="protein sequence ID" value="THC92673.1"/>
    <property type="molecule type" value="Genomic_DNA"/>
</dbReference>
<dbReference type="AlphaFoldDB" id="A0A4S3JBY5"/>
<protein>
    <submittedName>
        <fullName evidence="1">Uncharacterized protein</fullName>
    </submittedName>
</protein>
<dbReference type="VEuPathDB" id="FungiDB:EYZ11_007844"/>